<keyword evidence="2" id="KW-1185">Reference proteome</keyword>
<comment type="caution">
    <text evidence="1">The sequence shown here is derived from an EMBL/GenBank/DDBJ whole genome shotgun (WGS) entry which is preliminary data.</text>
</comment>
<proteinExistence type="predicted"/>
<dbReference type="Proteomes" id="UP000253318">
    <property type="component" value="Unassembled WGS sequence"/>
</dbReference>
<dbReference type="OrthoDB" id="4570343at2"/>
<gene>
    <name evidence="1" type="ORF">DEF24_17390</name>
</gene>
<dbReference type="EMBL" id="QEIN01000139">
    <property type="protein sequence ID" value="RCV55809.1"/>
    <property type="molecule type" value="Genomic_DNA"/>
</dbReference>
<dbReference type="Pfam" id="PF16259">
    <property type="entry name" value="DUF4913"/>
    <property type="match status" value="1"/>
</dbReference>
<name>A0A368T698_9ACTN</name>
<dbReference type="InterPro" id="IPR032584">
    <property type="entry name" value="DUF4913"/>
</dbReference>
<sequence length="150" mass="16494">MRHEIGSERAGTGAVTTVENSEKDVAKYLFAITDDAEYAEAFQGLVTWVNGFIVPVYVTARVPSSRFPWCATWWEHPEALGRLHSLWLAYTALTADLEEAGGTGPSMWHRDHLDPIMQQLRAPDGPFAGCMTKPGVVNHVASQEVAVVEP</sequence>
<accession>A0A368T698</accession>
<dbReference type="AlphaFoldDB" id="A0A368T698"/>
<evidence type="ECO:0000313" key="2">
    <source>
        <dbReference type="Proteomes" id="UP000253318"/>
    </source>
</evidence>
<reference evidence="1 2" key="1">
    <citation type="submission" date="2018-04" db="EMBL/GenBank/DDBJ databases">
        <title>Novel actinobacteria from marine sediment.</title>
        <authorList>
            <person name="Ng Z.Y."/>
            <person name="Tan G.Y.A."/>
        </authorList>
    </citation>
    <scope>NUCLEOTIDE SEQUENCE [LARGE SCALE GENOMIC DNA]</scope>
    <source>
        <strain evidence="1 2">TPS81</strain>
    </source>
</reference>
<evidence type="ECO:0000313" key="1">
    <source>
        <dbReference type="EMBL" id="RCV55809.1"/>
    </source>
</evidence>
<organism evidence="1 2">
    <name type="scientific">Marinitenerispora sediminis</name>
    <dbReference type="NCBI Taxonomy" id="1931232"/>
    <lineage>
        <taxon>Bacteria</taxon>
        <taxon>Bacillati</taxon>
        <taxon>Actinomycetota</taxon>
        <taxon>Actinomycetes</taxon>
        <taxon>Streptosporangiales</taxon>
        <taxon>Nocardiopsidaceae</taxon>
        <taxon>Marinitenerispora</taxon>
    </lineage>
</organism>
<protein>
    <submittedName>
        <fullName evidence="1">DUF4913 domain-containing protein</fullName>
    </submittedName>
</protein>